<evidence type="ECO:0000313" key="9">
    <source>
        <dbReference type="Proteomes" id="UP000285875"/>
    </source>
</evidence>
<dbReference type="GO" id="GO:0005886">
    <property type="term" value="C:plasma membrane"/>
    <property type="evidence" value="ECO:0007669"/>
    <property type="project" value="UniProtKB-SubCell"/>
</dbReference>
<keyword evidence="4 7" id="KW-1133">Transmembrane helix</keyword>
<organism evidence="8 9">
    <name type="scientific">Acidipropionibacterium jensenii</name>
    <dbReference type="NCBI Taxonomy" id="1749"/>
    <lineage>
        <taxon>Bacteria</taxon>
        <taxon>Bacillati</taxon>
        <taxon>Actinomycetota</taxon>
        <taxon>Actinomycetes</taxon>
        <taxon>Propionibacteriales</taxon>
        <taxon>Propionibacteriaceae</taxon>
        <taxon>Acidipropionibacterium</taxon>
    </lineage>
</organism>
<feature type="transmembrane region" description="Helical" evidence="7">
    <location>
        <begin position="69"/>
        <end position="90"/>
    </location>
</feature>
<evidence type="ECO:0000256" key="6">
    <source>
        <dbReference type="SAM" id="MobiDB-lite"/>
    </source>
</evidence>
<keyword evidence="2" id="KW-1003">Cell membrane</keyword>
<comment type="subcellular location">
    <subcellularLocation>
        <location evidence="1">Cell membrane</location>
        <topology evidence="1">Multi-pass membrane protein</topology>
    </subcellularLocation>
</comment>
<keyword evidence="5 7" id="KW-0472">Membrane</keyword>
<feature type="transmembrane region" description="Helical" evidence="7">
    <location>
        <begin position="180"/>
        <end position="200"/>
    </location>
</feature>
<gene>
    <name evidence="8" type="ORF">C0Z10_10855</name>
</gene>
<dbReference type="KEGG" id="aji:C0Z10_10855"/>
<dbReference type="RefSeq" id="WP_097799390.1">
    <property type="nucleotide sequence ID" value="NZ_CP025570.1"/>
</dbReference>
<feature type="transmembrane region" description="Helical" evidence="7">
    <location>
        <begin position="284"/>
        <end position="306"/>
    </location>
</feature>
<dbReference type="Proteomes" id="UP000285875">
    <property type="component" value="Chromosome"/>
</dbReference>
<feature type="transmembrane region" description="Helical" evidence="7">
    <location>
        <begin position="254"/>
        <end position="272"/>
    </location>
</feature>
<evidence type="ECO:0000256" key="3">
    <source>
        <dbReference type="ARBA" id="ARBA00022692"/>
    </source>
</evidence>
<evidence type="ECO:0000313" key="8">
    <source>
        <dbReference type="EMBL" id="AZZ40169.1"/>
    </source>
</evidence>
<dbReference type="Pfam" id="PF03631">
    <property type="entry name" value="Virul_fac_BrkB"/>
    <property type="match status" value="1"/>
</dbReference>
<feature type="region of interest" description="Disordered" evidence="6">
    <location>
        <begin position="355"/>
        <end position="375"/>
    </location>
</feature>
<evidence type="ECO:0000256" key="2">
    <source>
        <dbReference type="ARBA" id="ARBA00022475"/>
    </source>
</evidence>
<evidence type="ECO:0000256" key="7">
    <source>
        <dbReference type="SAM" id="Phobius"/>
    </source>
</evidence>
<proteinExistence type="predicted"/>
<keyword evidence="3 7" id="KW-0812">Transmembrane</keyword>
<dbReference type="InterPro" id="IPR017039">
    <property type="entry name" value="Virul_fac_BrkB"/>
</dbReference>
<reference evidence="9" key="1">
    <citation type="submission" date="2017-12" db="EMBL/GenBank/DDBJ databases">
        <title>Whole genome sequencing of Acidipropionibacterium jensenii strains JS279 and JS280.</title>
        <authorList>
            <person name="Deptula P."/>
            <person name="Laine P."/>
            <person name="Smolander O.-P."/>
            <person name="Paulin L."/>
            <person name="Auvinen P."/>
            <person name="Varmanen P."/>
        </authorList>
    </citation>
    <scope>NUCLEOTIDE SEQUENCE [LARGE SCALE GENOMIC DNA]</scope>
    <source>
        <strain evidence="9">JS280</strain>
    </source>
</reference>
<name>A0A3Q9UKQ5_9ACTN</name>
<feature type="transmembrane region" description="Helical" evidence="7">
    <location>
        <begin position="135"/>
        <end position="159"/>
    </location>
</feature>
<evidence type="ECO:0000256" key="4">
    <source>
        <dbReference type="ARBA" id="ARBA00022989"/>
    </source>
</evidence>
<feature type="region of interest" description="Disordered" evidence="6">
    <location>
        <begin position="1"/>
        <end position="24"/>
    </location>
</feature>
<dbReference type="PANTHER" id="PTHR30213">
    <property type="entry name" value="INNER MEMBRANE PROTEIN YHJD"/>
    <property type="match status" value="1"/>
</dbReference>
<protein>
    <submittedName>
        <fullName evidence="8">YihY/virulence factor BrkB family protein</fullName>
    </submittedName>
</protein>
<dbReference type="AlphaFoldDB" id="A0A3Q9UKQ5"/>
<sequence length="375" mass="39090">MADDNDTAPQVDTNPAPPEGPDLREAIHTTGAADRVKALVAWWKQTRLARALARYGNCYGGLLSSGMALTTMLSLTAVLTVAITVFMAVLGGDDQLRTSFIESLNTALPGVLKTESNPSGLVNPNSLVQSNASSVTGIIALVIATWSAVSLIGSLAQSIRSVFGLVALPENGLVKIGRNALGALGLGVGLLASAGLGIVVNVFGNWVNRMLHLGSGAGHILLVIATIAVSLVVDAAVLLLLVRFVAGVRVPKRDLVWGLALFAVASAVLRQLGTTAVGSVNGALLASATAVLTLILWINLVMRVLLLTCAWMANPPQAVAVNDPDAVHFTESPNFVTMSARHTLEWPHNAVTGGLQPVVREPDVPEDQDPLPEKD</sequence>
<feature type="compositionally biased region" description="Acidic residues" evidence="6">
    <location>
        <begin position="364"/>
        <end position="375"/>
    </location>
</feature>
<feature type="transmembrane region" description="Helical" evidence="7">
    <location>
        <begin position="220"/>
        <end position="242"/>
    </location>
</feature>
<accession>A0A3Q9UKQ5</accession>
<evidence type="ECO:0000256" key="1">
    <source>
        <dbReference type="ARBA" id="ARBA00004651"/>
    </source>
</evidence>
<dbReference type="PANTHER" id="PTHR30213:SF1">
    <property type="entry name" value="INNER MEMBRANE PROTEIN YHJD"/>
    <property type="match status" value="1"/>
</dbReference>
<evidence type="ECO:0000256" key="5">
    <source>
        <dbReference type="ARBA" id="ARBA00023136"/>
    </source>
</evidence>
<dbReference type="EMBL" id="CP025570">
    <property type="protein sequence ID" value="AZZ40169.1"/>
    <property type="molecule type" value="Genomic_DNA"/>
</dbReference>